<dbReference type="InterPro" id="IPR039425">
    <property type="entry name" value="RNA_pol_sigma-70-like"/>
</dbReference>
<dbReference type="SUPFAM" id="SSF88659">
    <property type="entry name" value="Sigma3 and sigma4 domains of RNA polymerase sigma factors"/>
    <property type="match status" value="1"/>
</dbReference>
<dbReference type="Proteomes" id="UP001424459">
    <property type="component" value="Unassembled WGS sequence"/>
</dbReference>
<keyword evidence="2" id="KW-0805">Transcription regulation</keyword>
<keyword evidence="8" id="KW-1185">Reference proteome</keyword>
<dbReference type="InterPro" id="IPR013325">
    <property type="entry name" value="RNA_pol_sigma_r2"/>
</dbReference>
<dbReference type="NCBIfam" id="TIGR02937">
    <property type="entry name" value="sigma70-ECF"/>
    <property type="match status" value="1"/>
</dbReference>
<dbReference type="InterPro" id="IPR014284">
    <property type="entry name" value="RNA_pol_sigma-70_dom"/>
</dbReference>
<evidence type="ECO:0000256" key="2">
    <source>
        <dbReference type="ARBA" id="ARBA00023015"/>
    </source>
</evidence>
<dbReference type="Gene3D" id="1.10.1740.10">
    <property type="match status" value="1"/>
</dbReference>
<dbReference type="SUPFAM" id="SSF88946">
    <property type="entry name" value="Sigma2 domain of RNA polymerase sigma factors"/>
    <property type="match status" value="1"/>
</dbReference>
<evidence type="ECO:0000313" key="7">
    <source>
        <dbReference type="EMBL" id="GAA4035337.1"/>
    </source>
</evidence>
<organism evidence="7 8">
    <name type="scientific">Sphingomonas rosea</name>
    <dbReference type="NCBI Taxonomy" id="335605"/>
    <lineage>
        <taxon>Bacteria</taxon>
        <taxon>Pseudomonadati</taxon>
        <taxon>Pseudomonadota</taxon>
        <taxon>Alphaproteobacteria</taxon>
        <taxon>Sphingomonadales</taxon>
        <taxon>Sphingomonadaceae</taxon>
        <taxon>Sphingomonas</taxon>
    </lineage>
</organism>
<feature type="domain" description="RNA polymerase sigma factor 70 region 4 type 2" evidence="6">
    <location>
        <begin position="158"/>
        <end position="209"/>
    </location>
</feature>
<name>A0ABP7U3V3_9SPHN</name>
<dbReference type="Pfam" id="PF04542">
    <property type="entry name" value="Sigma70_r2"/>
    <property type="match status" value="1"/>
</dbReference>
<accession>A0ABP7U3V3</accession>
<keyword evidence="3" id="KW-0731">Sigma factor</keyword>
<evidence type="ECO:0000256" key="4">
    <source>
        <dbReference type="ARBA" id="ARBA00023163"/>
    </source>
</evidence>
<dbReference type="PANTHER" id="PTHR43133:SF62">
    <property type="entry name" value="RNA POLYMERASE SIGMA FACTOR SIGZ"/>
    <property type="match status" value="1"/>
</dbReference>
<comment type="similarity">
    <text evidence="1">Belongs to the sigma-70 factor family. ECF subfamily.</text>
</comment>
<evidence type="ECO:0000259" key="5">
    <source>
        <dbReference type="Pfam" id="PF04542"/>
    </source>
</evidence>
<sequence>MTSPCVVSPSPAGLPFSAAPAWAMTGGMDRPASTSSLARAELVRLLARVGAGERTALKAVYERTSAKLYGICLRVLGSEAEAQDALQDTFVTVWRRAATFEAGRASPITWLALIAHSRAIDLKRRRGASAEPIEQAADIADEREGAEALAVRADEQGRLHGCLETLDDRARGAIRSAFLDGLSYPELAAREGVPLGTMKSWVRRGLIRLKGCMEQ</sequence>
<dbReference type="InterPro" id="IPR013249">
    <property type="entry name" value="RNA_pol_sigma70_r4_t2"/>
</dbReference>
<dbReference type="InterPro" id="IPR007627">
    <property type="entry name" value="RNA_pol_sigma70_r2"/>
</dbReference>
<gene>
    <name evidence="7" type="ORF">GCM10022281_14610</name>
</gene>
<evidence type="ECO:0000256" key="1">
    <source>
        <dbReference type="ARBA" id="ARBA00010641"/>
    </source>
</evidence>
<evidence type="ECO:0000313" key="8">
    <source>
        <dbReference type="Proteomes" id="UP001424459"/>
    </source>
</evidence>
<dbReference type="InterPro" id="IPR013324">
    <property type="entry name" value="RNA_pol_sigma_r3/r4-like"/>
</dbReference>
<evidence type="ECO:0000256" key="3">
    <source>
        <dbReference type="ARBA" id="ARBA00023082"/>
    </source>
</evidence>
<dbReference type="PANTHER" id="PTHR43133">
    <property type="entry name" value="RNA POLYMERASE ECF-TYPE SIGMA FACTO"/>
    <property type="match status" value="1"/>
</dbReference>
<dbReference type="CDD" id="cd06171">
    <property type="entry name" value="Sigma70_r4"/>
    <property type="match status" value="1"/>
</dbReference>
<evidence type="ECO:0000259" key="6">
    <source>
        <dbReference type="Pfam" id="PF08281"/>
    </source>
</evidence>
<protein>
    <submittedName>
        <fullName evidence="7">Sigma-70 family RNA polymerase sigma factor</fullName>
    </submittedName>
</protein>
<reference evidence="8" key="1">
    <citation type="journal article" date="2019" name="Int. J. Syst. Evol. Microbiol.">
        <title>The Global Catalogue of Microorganisms (GCM) 10K type strain sequencing project: providing services to taxonomists for standard genome sequencing and annotation.</title>
        <authorList>
            <consortium name="The Broad Institute Genomics Platform"/>
            <consortium name="The Broad Institute Genome Sequencing Center for Infectious Disease"/>
            <person name="Wu L."/>
            <person name="Ma J."/>
        </authorList>
    </citation>
    <scope>NUCLEOTIDE SEQUENCE [LARGE SCALE GENOMIC DNA]</scope>
    <source>
        <strain evidence="8">JCM 17564</strain>
    </source>
</reference>
<dbReference type="InterPro" id="IPR036388">
    <property type="entry name" value="WH-like_DNA-bd_sf"/>
</dbReference>
<comment type="caution">
    <text evidence="7">The sequence shown here is derived from an EMBL/GenBank/DDBJ whole genome shotgun (WGS) entry which is preliminary data.</text>
</comment>
<dbReference type="Pfam" id="PF08281">
    <property type="entry name" value="Sigma70_r4_2"/>
    <property type="match status" value="1"/>
</dbReference>
<proteinExistence type="inferred from homology"/>
<keyword evidence="4" id="KW-0804">Transcription</keyword>
<feature type="domain" description="RNA polymerase sigma-70 region 2" evidence="5">
    <location>
        <begin position="61"/>
        <end position="127"/>
    </location>
</feature>
<dbReference type="Gene3D" id="1.10.10.10">
    <property type="entry name" value="Winged helix-like DNA-binding domain superfamily/Winged helix DNA-binding domain"/>
    <property type="match status" value="1"/>
</dbReference>
<dbReference type="EMBL" id="BAABBR010000001">
    <property type="protein sequence ID" value="GAA4035337.1"/>
    <property type="molecule type" value="Genomic_DNA"/>
</dbReference>